<dbReference type="PROSITE" id="PS50011">
    <property type="entry name" value="PROTEIN_KINASE_DOM"/>
    <property type="match status" value="1"/>
</dbReference>
<dbReference type="PANTHER" id="PTHR45621">
    <property type="entry name" value="OS01G0588500 PROTEIN-RELATED"/>
    <property type="match status" value="1"/>
</dbReference>
<feature type="domain" description="Protein kinase" evidence="12">
    <location>
        <begin position="181"/>
        <end position="470"/>
    </location>
</feature>
<sequence length="517" mass="57912">MFCRTPFTAMAGPKNCCRFPVILFHESHSLTSPTVFQPIDFSCRVKTLEVHRVVSYPSTDFYVFWAVFFLNFLSEFSKEVGIHGSCNLVKSVIGDMSWFCSFCNGDKRDKPVNSNTTPDLSTNSTNTDVEVGRFGSEFTSQNVSNSSSESSRRNYVLSMSERASNLRVFTVPDLKSATKNFSRTCMVGEGGFGCVYRGSIKSADNPSQKVEVAVKQLGKRGLQGHKEWVTEVNFLGFVEHQNLVKLVGYCADDDERGIQRLLVYEFLANGSVSDHLSSRAEKTLSWAMRLRIARDAACGLTYLHEELDVQIIFRDFKSSNILLDEQWNAKLSDFGLARLGLPEGFTHVSTAIVGTMGYAAPEYIQTGHLTSKTDVWSYGVFLYELLTGRAPIDQNRPKSEQKLLGWVKPYLTDIKKFQLILDPRLKGKSHIKSAYKLSSVANRCLVRNPKNRPKMSDILEMVGGIADAWTETGNSQSPLESCTPSTKTPKVAQSRNDSKTIDSQHSENGWFRCLRVT</sequence>
<comment type="caution">
    <text evidence="13">The sequence shown here is derived from an EMBL/GenBank/DDBJ whole genome shotgun (WGS) entry which is preliminary data.</text>
</comment>
<dbReference type="InterPro" id="IPR017441">
    <property type="entry name" value="Protein_kinase_ATP_BS"/>
</dbReference>
<evidence type="ECO:0000256" key="5">
    <source>
        <dbReference type="ARBA" id="ARBA00022741"/>
    </source>
</evidence>
<keyword evidence="5 10" id="KW-0547">Nucleotide-binding</keyword>
<evidence type="ECO:0000256" key="2">
    <source>
        <dbReference type="ARBA" id="ARBA00012513"/>
    </source>
</evidence>
<keyword evidence="4" id="KW-0808">Transferase</keyword>
<comment type="catalytic activity">
    <reaction evidence="9">
        <text>L-seryl-[protein] + ATP = O-phospho-L-seryl-[protein] + ADP + H(+)</text>
        <dbReference type="Rhea" id="RHEA:17989"/>
        <dbReference type="Rhea" id="RHEA-COMP:9863"/>
        <dbReference type="Rhea" id="RHEA-COMP:11604"/>
        <dbReference type="ChEBI" id="CHEBI:15378"/>
        <dbReference type="ChEBI" id="CHEBI:29999"/>
        <dbReference type="ChEBI" id="CHEBI:30616"/>
        <dbReference type="ChEBI" id="CHEBI:83421"/>
        <dbReference type="ChEBI" id="CHEBI:456216"/>
        <dbReference type="EC" id="2.7.11.1"/>
    </reaction>
</comment>
<dbReference type="CDD" id="cd14066">
    <property type="entry name" value="STKc_IRAK"/>
    <property type="match status" value="1"/>
</dbReference>
<dbReference type="InterPro" id="IPR050823">
    <property type="entry name" value="Plant_Ser_Thr_Prot_Kinase"/>
</dbReference>
<evidence type="ECO:0000256" key="3">
    <source>
        <dbReference type="ARBA" id="ARBA00022475"/>
    </source>
</evidence>
<accession>A0AAV6P176</accession>
<dbReference type="Proteomes" id="UP000685013">
    <property type="component" value="Chromosome 3"/>
</dbReference>
<evidence type="ECO:0000256" key="4">
    <source>
        <dbReference type="ARBA" id="ARBA00022679"/>
    </source>
</evidence>
<dbReference type="GO" id="GO:0005524">
    <property type="term" value="F:ATP binding"/>
    <property type="evidence" value="ECO:0007669"/>
    <property type="project" value="UniProtKB-UniRule"/>
</dbReference>
<feature type="compositionally biased region" description="Polar residues" evidence="11">
    <location>
        <begin position="473"/>
        <end position="495"/>
    </location>
</feature>
<feature type="binding site" evidence="10">
    <location>
        <position position="215"/>
    </location>
    <ligand>
        <name>ATP</name>
        <dbReference type="ChEBI" id="CHEBI:30616"/>
    </ligand>
</feature>
<dbReference type="GO" id="GO:0004674">
    <property type="term" value="F:protein serine/threonine kinase activity"/>
    <property type="evidence" value="ECO:0007669"/>
    <property type="project" value="UniProtKB-EC"/>
</dbReference>
<reference evidence="13 14" key="1">
    <citation type="journal article" date="2021" name="Hortic Res">
        <title>The domestication of Cucurbita argyrosperma as revealed by the genome of its wild relative.</title>
        <authorList>
            <person name="Barrera-Redondo J."/>
            <person name="Sanchez-de la Vega G."/>
            <person name="Aguirre-Liguori J.A."/>
            <person name="Castellanos-Morales G."/>
            <person name="Gutierrez-Guerrero Y.T."/>
            <person name="Aguirre-Dugua X."/>
            <person name="Aguirre-Planter E."/>
            <person name="Tenaillon M.I."/>
            <person name="Lira-Saade R."/>
            <person name="Eguiarte L.E."/>
        </authorList>
    </citation>
    <scope>NUCLEOTIDE SEQUENCE [LARGE SCALE GENOMIC DNA]</scope>
    <source>
        <strain evidence="13">JBR-2021</strain>
    </source>
</reference>
<evidence type="ECO:0000313" key="14">
    <source>
        <dbReference type="Proteomes" id="UP000685013"/>
    </source>
</evidence>
<gene>
    <name evidence="13" type="primary">PCRK1</name>
    <name evidence="13" type="ORF">SDJN03_05019</name>
</gene>
<keyword evidence="14" id="KW-1185">Reference proteome</keyword>
<evidence type="ECO:0000259" key="12">
    <source>
        <dbReference type="PROSITE" id="PS50011"/>
    </source>
</evidence>
<evidence type="ECO:0000256" key="6">
    <source>
        <dbReference type="ARBA" id="ARBA00022777"/>
    </source>
</evidence>
<dbReference type="EMBL" id="JAGKQH010000003">
    <property type="protein sequence ID" value="KAG6604410.1"/>
    <property type="molecule type" value="Genomic_DNA"/>
</dbReference>
<evidence type="ECO:0000256" key="10">
    <source>
        <dbReference type="PROSITE-ProRule" id="PRU10141"/>
    </source>
</evidence>
<evidence type="ECO:0000256" key="7">
    <source>
        <dbReference type="ARBA" id="ARBA00022840"/>
    </source>
</evidence>
<comment type="subcellular location">
    <subcellularLocation>
        <location evidence="1">Cell membrane</location>
    </subcellularLocation>
</comment>
<dbReference type="GO" id="GO:0005886">
    <property type="term" value="C:plasma membrane"/>
    <property type="evidence" value="ECO:0007669"/>
    <property type="project" value="UniProtKB-SubCell"/>
</dbReference>
<dbReference type="InterPro" id="IPR001245">
    <property type="entry name" value="Ser-Thr/Tyr_kinase_cat_dom"/>
</dbReference>
<dbReference type="EC" id="2.7.11.1" evidence="2"/>
<dbReference type="InterPro" id="IPR000719">
    <property type="entry name" value="Prot_kinase_dom"/>
</dbReference>
<evidence type="ECO:0000256" key="11">
    <source>
        <dbReference type="SAM" id="MobiDB-lite"/>
    </source>
</evidence>
<protein>
    <recommendedName>
        <fullName evidence="2">non-specific serine/threonine protein kinase</fullName>
        <ecNumber evidence="2">2.7.11.1</ecNumber>
    </recommendedName>
</protein>
<keyword evidence="3" id="KW-0472">Membrane</keyword>
<proteinExistence type="predicted"/>
<organism evidence="13 14">
    <name type="scientific">Cucurbita argyrosperma subsp. sororia</name>
    <dbReference type="NCBI Taxonomy" id="37648"/>
    <lineage>
        <taxon>Eukaryota</taxon>
        <taxon>Viridiplantae</taxon>
        <taxon>Streptophyta</taxon>
        <taxon>Embryophyta</taxon>
        <taxon>Tracheophyta</taxon>
        <taxon>Spermatophyta</taxon>
        <taxon>Magnoliopsida</taxon>
        <taxon>eudicotyledons</taxon>
        <taxon>Gunneridae</taxon>
        <taxon>Pentapetalae</taxon>
        <taxon>rosids</taxon>
        <taxon>fabids</taxon>
        <taxon>Cucurbitales</taxon>
        <taxon>Cucurbitaceae</taxon>
        <taxon>Cucurbiteae</taxon>
        <taxon>Cucurbita</taxon>
    </lineage>
</organism>
<dbReference type="AlphaFoldDB" id="A0AAV6P176"/>
<dbReference type="PROSITE" id="PS00107">
    <property type="entry name" value="PROTEIN_KINASE_ATP"/>
    <property type="match status" value="1"/>
</dbReference>
<keyword evidence="6 13" id="KW-0418">Kinase</keyword>
<name>A0AAV6P176_9ROSI</name>
<feature type="non-terminal residue" evidence="13">
    <location>
        <position position="1"/>
    </location>
</feature>
<keyword evidence="3" id="KW-1003">Cell membrane</keyword>
<dbReference type="FunFam" id="3.30.200.20:FF:000228">
    <property type="entry name" value="Serine/threonine-protein kinase BIK1"/>
    <property type="match status" value="1"/>
</dbReference>
<keyword evidence="7 10" id="KW-0067">ATP-binding</keyword>
<dbReference type="Pfam" id="PF07714">
    <property type="entry name" value="PK_Tyr_Ser-Thr"/>
    <property type="match status" value="1"/>
</dbReference>
<evidence type="ECO:0000256" key="8">
    <source>
        <dbReference type="ARBA" id="ARBA00047899"/>
    </source>
</evidence>
<evidence type="ECO:0000256" key="9">
    <source>
        <dbReference type="ARBA" id="ARBA00048679"/>
    </source>
</evidence>
<feature type="region of interest" description="Disordered" evidence="11">
    <location>
        <begin position="473"/>
        <end position="504"/>
    </location>
</feature>
<dbReference type="FunFam" id="1.10.510.10:FF:000095">
    <property type="entry name" value="protein STRUBBELIG-RECEPTOR FAMILY 8"/>
    <property type="match status" value="1"/>
</dbReference>
<comment type="catalytic activity">
    <reaction evidence="8">
        <text>L-threonyl-[protein] + ATP = O-phospho-L-threonyl-[protein] + ADP + H(+)</text>
        <dbReference type="Rhea" id="RHEA:46608"/>
        <dbReference type="Rhea" id="RHEA-COMP:11060"/>
        <dbReference type="Rhea" id="RHEA-COMP:11605"/>
        <dbReference type="ChEBI" id="CHEBI:15378"/>
        <dbReference type="ChEBI" id="CHEBI:30013"/>
        <dbReference type="ChEBI" id="CHEBI:30616"/>
        <dbReference type="ChEBI" id="CHEBI:61977"/>
        <dbReference type="ChEBI" id="CHEBI:456216"/>
        <dbReference type="EC" id="2.7.11.1"/>
    </reaction>
</comment>
<evidence type="ECO:0000256" key="1">
    <source>
        <dbReference type="ARBA" id="ARBA00004236"/>
    </source>
</evidence>
<evidence type="ECO:0000313" key="13">
    <source>
        <dbReference type="EMBL" id="KAG6604410.1"/>
    </source>
</evidence>